<sequence>MDEDFSELMARLTVQEQDIDPIKVSLQDLFDEHYIKPGDILYYEKTIDDTTLTYHGSAYEYFSIIRDDENIGKISELRKQYVGDHKIVKNP</sequence>
<dbReference type="AlphaFoldDB" id="A0A9W4T8W0"/>
<dbReference type="Proteomes" id="UP001153678">
    <property type="component" value="Unassembled WGS sequence"/>
</dbReference>
<name>A0A9W4T8W0_9GLOM</name>
<evidence type="ECO:0000313" key="1">
    <source>
        <dbReference type="EMBL" id="CAI2198393.1"/>
    </source>
</evidence>
<proteinExistence type="predicted"/>
<protein>
    <submittedName>
        <fullName evidence="1">1832_t:CDS:1</fullName>
    </submittedName>
</protein>
<keyword evidence="2" id="KW-1185">Reference proteome</keyword>
<organism evidence="1 2">
    <name type="scientific">Funneliformis geosporum</name>
    <dbReference type="NCBI Taxonomy" id="1117311"/>
    <lineage>
        <taxon>Eukaryota</taxon>
        <taxon>Fungi</taxon>
        <taxon>Fungi incertae sedis</taxon>
        <taxon>Mucoromycota</taxon>
        <taxon>Glomeromycotina</taxon>
        <taxon>Glomeromycetes</taxon>
        <taxon>Glomerales</taxon>
        <taxon>Glomeraceae</taxon>
        <taxon>Funneliformis</taxon>
    </lineage>
</organism>
<gene>
    <name evidence="1" type="ORF">FWILDA_LOCUS18550</name>
</gene>
<dbReference type="EMBL" id="CAMKVN010018556">
    <property type="protein sequence ID" value="CAI2198393.1"/>
    <property type="molecule type" value="Genomic_DNA"/>
</dbReference>
<accession>A0A9W4T8W0</accession>
<evidence type="ECO:0000313" key="2">
    <source>
        <dbReference type="Proteomes" id="UP001153678"/>
    </source>
</evidence>
<reference evidence="1" key="1">
    <citation type="submission" date="2022-08" db="EMBL/GenBank/DDBJ databases">
        <authorList>
            <person name="Kallberg Y."/>
            <person name="Tangrot J."/>
            <person name="Rosling A."/>
        </authorList>
    </citation>
    <scope>NUCLEOTIDE SEQUENCE</scope>
    <source>
        <strain evidence="1">Wild A</strain>
    </source>
</reference>
<comment type="caution">
    <text evidence="1">The sequence shown here is derived from an EMBL/GenBank/DDBJ whole genome shotgun (WGS) entry which is preliminary data.</text>
</comment>